<gene>
    <name evidence="2" type="ORF">BKCO1_320007</name>
</gene>
<dbReference type="OrthoDB" id="5383057at2759"/>
<keyword evidence="3" id="KW-1185">Reference proteome</keyword>
<feature type="compositionally biased region" description="Polar residues" evidence="1">
    <location>
        <begin position="152"/>
        <end position="164"/>
    </location>
</feature>
<dbReference type="Proteomes" id="UP000183809">
    <property type="component" value="Unassembled WGS sequence"/>
</dbReference>
<feature type="compositionally biased region" description="Polar residues" evidence="1">
    <location>
        <begin position="47"/>
        <end position="72"/>
    </location>
</feature>
<organism evidence="2 3">
    <name type="scientific">Diplodia corticola</name>
    <dbReference type="NCBI Taxonomy" id="236234"/>
    <lineage>
        <taxon>Eukaryota</taxon>
        <taxon>Fungi</taxon>
        <taxon>Dikarya</taxon>
        <taxon>Ascomycota</taxon>
        <taxon>Pezizomycotina</taxon>
        <taxon>Dothideomycetes</taxon>
        <taxon>Dothideomycetes incertae sedis</taxon>
        <taxon>Botryosphaeriales</taxon>
        <taxon>Botryosphaeriaceae</taxon>
        <taxon>Diplodia</taxon>
    </lineage>
</organism>
<feature type="compositionally biased region" description="Polar residues" evidence="1">
    <location>
        <begin position="89"/>
        <end position="109"/>
    </location>
</feature>
<dbReference type="AlphaFoldDB" id="A0A1J9RZT5"/>
<protein>
    <submittedName>
        <fullName evidence="2">Cell surface protein</fullName>
    </submittedName>
</protein>
<dbReference type="EMBL" id="MNUE01000032">
    <property type="protein sequence ID" value="OJD33284.1"/>
    <property type="molecule type" value="Genomic_DNA"/>
</dbReference>
<evidence type="ECO:0000256" key="1">
    <source>
        <dbReference type="SAM" id="MobiDB-lite"/>
    </source>
</evidence>
<evidence type="ECO:0000313" key="3">
    <source>
        <dbReference type="Proteomes" id="UP000183809"/>
    </source>
</evidence>
<proteinExistence type="predicted"/>
<sequence length="187" mass="19116">MPSSAGQKVTDPNAPPVSESAGIITSDSLAAESLKGDGSFAAGNPKSGISSQSSAGTTANTTDTSAARTLNSALDAESRDAQSEWGEQVQLNAGSGLTGSAPTAYSASQLLEKDQKPKGKNITESDEMFSAPNASFNNEIGTKNDPGRVAEQTMQRQAQKSGLASAQPKDKSDSGDQPYSVLKETSA</sequence>
<evidence type="ECO:0000313" key="2">
    <source>
        <dbReference type="EMBL" id="OJD33284.1"/>
    </source>
</evidence>
<reference evidence="2 3" key="1">
    <citation type="submission" date="2016-10" db="EMBL/GenBank/DDBJ databases">
        <title>Proteomics and genomics reveal pathogen-plant mechanisms compatible with a hemibiotrophic lifestyle of Diplodia corticola.</title>
        <authorList>
            <person name="Fernandes I."/>
            <person name="De Jonge R."/>
            <person name="Van De Peer Y."/>
            <person name="Devreese B."/>
            <person name="Alves A."/>
            <person name="Esteves A.C."/>
        </authorList>
    </citation>
    <scope>NUCLEOTIDE SEQUENCE [LARGE SCALE GENOMIC DNA]</scope>
    <source>
        <strain evidence="2 3">CBS 112549</strain>
    </source>
</reference>
<name>A0A1J9RZT5_9PEZI</name>
<feature type="compositionally biased region" description="Polar residues" evidence="1">
    <location>
        <begin position="132"/>
        <end position="141"/>
    </location>
</feature>
<comment type="caution">
    <text evidence="2">The sequence shown here is derived from an EMBL/GenBank/DDBJ whole genome shotgun (WGS) entry which is preliminary data.</text>
</comment>
<dbReference type="GeneID" id="31014723"/>
<feature type="region of interest" description="Disordered" evidence="1">
    <location>
        <begin position="1"/>
        <end position="187"/>
    </location>
</feature>
<feature type="compositionally biased region" description="Basic and acidic residues" evidence="1">
    <location>
        <begin position="111"/>
        <end position="123"/>
    </location>
</feature>
<dbReference type="RefSeq" id="XP_020129544.1">
    <property type="nucleotide sequence ID" value="XM_020274462.1"/>
</dbReference>
<accession>A0A1J9RZT5</accession>